<proteinExistence type="predicted"/>
<evidence type="ECO:0000313" key="1">
    <source>
        <dbReference type="EMBL" id="CBX95094.1"/>
    </source>
</evidence>
<name>E4ZUL5_LEPMJ</name>
<dbReference type="EMBL" id="FP929126">
    <property type="protein sequence ID" value="CBX95094.1"/>
    <property type="molecule type" value="Genomic_DNA"/>
</dbReference>
<protein>
    <submittedName>
        <fullName evidence="1">Predicted protein</fullName>
    </submittedName>
</protein>
<dbReference type="Proteomes" id="UP000002668">
    <property type="component" value="Genome"/>
</dbReference>
<evidence type="ECO:0000313" key="2">
    <source>
        <dbReference type="Proteomes" id="UP000002668"/>
    </source>
</evidence>
<organism evidence="2">
    <name type="scientific">Leptosphaeria maculans (strain JN3 / isolate v23.1.3 / race Av1-4-5-6-7-8)</name>
    <name type="common">Blackleg fungus</name>
    <name type="synonym">Phoma lingam</name>
    <dbReference type="NCBI Taxonomy" id="985895"/>
    <lineage>
        <taxon>Eukaryota</taxon>
        <taxon>Fungi</taxon>
        <taxon>Dikarya</taxon>
        <taxon>Ascomycota</taxon>
        <taxon>Pezizomycotina</taxon>
        <taxon>Dothideomycetes</taxon>
        <taxon>Pleosporomycetidae</taxon>
        <taxon>Pleosporales</taxon>
        <taxon>Pleosporineae</taxon>
        <taxon>Leptosphaeriaceae</taxon>
        <taxon>Plenodomus</taxon>
        <taxon>Plenodomus lingam/Leptosphaeria maculans species complex</taxon>
    </lineage>
</organism>
<dbReference type="AlphaFoldDB" id="E4ZUL5"/>
<accession>E4ZUL5</accession>
<reference evidence="2" key="1">
    <citation type="journal article" date="2011" name="Nat. Commun.">
        <title>Effector diversification within compartments of the Leptosphaeria maculans genome affected by Repeat-Induced Point mutations.</title>
        <authorList>
            <person name="Rouxel T."/>
            <person name="Grandaubert J."/>
            <person name="Hane J.K."/>
            <person name="Hoede C."/>
            <person name="van de Wouw A.P."/>
            <person name="Couloux A."/>
            <person name="Dominguez V."/>
            <person name="Anthouard V."/>
            <person name="Bally P."/>
            <person name="Bourras S."/>
            <person name="Cozijnsen A.J."/>
            <person name="Ciuffetti L.M."/>
            <person name="Degrave A."/>
            <person name="Dilmaghani A."/>
            <person name="Duret L."/>
            <person name="Fudal I."/>
            <person name="Goodwin S.B."/>
            <person name="Gout L."/>
            <person name="Glaser N."/>
            <person name="Linglin J."/>
            <person name="Kema G.H.J."/>
            <person name="Lapalu N."/>
            <person name="Lawrence C.B."/>
            <person name="May K."/>
            <person name="Meyer M."/>
            <person name="Ollivier B."/>
            <person name="Poulain J."/>
            <person name="Schoch C.L."/>
            <person name="Simon A."/>
            <person name="Spatafora J.W."/>
            <person name="Stachowiak A."/>
            <person name="Turgeon B.G."/>
            <person name="Tyler B.M."/>
            <person name="Vincent D."/>
            <person name="Weissenbach J."/>
            <person name="Amselem J."/>
            <person name="Quesneville H."/>
            <person name="Oliver R.P."/>
            <person name="Wincker P."/>
            <person name="Balesdent M.-H."/>
            <person name="Howlett B.J."/>
        </authorList>
    </citation>
    <scope>NUCLEOTIDE SEQUENCE [LARGE SCALE GENOMIC DNA]</scope>
    <source>
        <strain evidence="2">JN3 / isolate v23.1.3 / race Av1-4-5-6-7-8</strain>
    </source>
</reference>
<dbReference type="HOGENOM" id="CLU_2050084_0_0_1"/>
<keyword evidence="2" id="KW-1185">Reference proteome</keyword>
<dbReference type="InParanoid" id="E4ZUL5"/>
<gene>
    <name evidence="1" type="ORF">LEMA_P115090.1</name>
</gene>
<sequence length="120" mass="12824">MSLEYRQVTSKFSSSSQIAYGATPVGHTGCGRGVALGFLQATGDDLAAATTLSPAATKSSETVYSLIRCLCCGCLGTARRGFTVDRGRICMHACAHSENLARRHAWRRCGGSNHLTRPWT</sequence>
<dbReference type="VEuPathDB" id="FungiDB:LEMA_P115090.1"/>